<dbReference type="RefSeq" id="WP_146595424.1">
    <property type="nucleotide sequence ID" value="NZ_SJPT01000005.1"/>
</dbReference>
<reference evidence="4 5" key="1">
    <citation type="submission" date="2019-02" db="EMBL/GenBank/DDBJ databases">
        <title>Deep-cultivation of Planctomycetes and their phenomic and genomic characterization uncovers novel biology.</title>
        <authorList>
            <person name="Wiegand S."/>
            <person name="Jogler M."/>
            <person name="Boedeker C."/>
            <person name="Pinto D."/>
            <person name="Vollmers J."/>
            <person name="Rivas-Marin E."/>
            <person name="Kohn T."/>
            <person name="Peeters S.H."/>
            <person name="Heuer A."/>
            <person name="Rast P."/>
            <person name="Oberbeckmann S."/>
            <person name="Bunk B."/>
            <person name="Jeske O."/>
            <person name="Meyerdierks A."/>
            <person name="Storesund J.E."/>
            <person name="Kallscheuer N."/>
            <person name="Luecker S."/>
            <person name="Lage O.M."/>
            <person name="Pohl T."/>
            <person name="Merkel B.J."/>
            <person name="Hornburger P."/>
            <person name="Mueller R.-W."/>
            <person name="Bruemmer F."/>
            <person name="Labrenz M."/>
            <person name="Spormann A.M."/>
            <person name="Op Den Camp H."/>
            <person name="Overmann J."/>
            <person name="Amann R."/>
            <person name="Jetten M.S.M."/>
            <person name="Mascher T."/>
            <person name="Medema M.H."/>
            <person name="Devos D.P."/>
            <person name="Kaster A.-K."/>
            <person name="Ovreas L."/>
            <person name="Rohde M."/>
            <person name="Galperin M.Y."/>
            <person name="Jogler C."/>
        </authorList>
    </citation>
    <scope>NUCLEOTIDE SEQUENCE [LARGE SCALE GENOMIC DNA]</scope>
    <source>
        <strain evidence="4 5">Pla52o</strain>
    </source>
</reference>
<feature type="region of interest" description="Disordered" evidence="1">
    <location>
        <begin position="283"/>
        <end position="307"/>
    </location>
</feature>
<dbReference type="AlphaFoldDB" id="A0A5C6CBS0"/>
<feature type="transmembrane region" description="Helical" evidence="2">
    <location>
        <begin position="51"/>
        <end position="68"/>
    </location>
</feature>
<keyword evidence="2" id="KW-1133">Transmembrane helix</keyword>
<name>A0A5C6CBS0_9BACT</name>
<evidence type="ECO:0000313" key="4">
    <source>
        <dbReference type="EMBL" id="TWU22213.1"/>
    </source>
</evidence>
<dbReference type="PANTHER" id="PTHR42208:SF1">
    <property type="entry name" value="HEAVY METAL TRANSPORTER"/>
    <property type="match status" value="1"/>
</dbReference>
<feature type="transmembrane region" description="Helical" evidence="2">
    <location>
        <begin position="137"/>
        <end position="160"/>
    </location>
</feature>
<keyword evidence="2" id="KW-0472">Membrane</keyword>
<evidence type="ECO:0000313" key="5">
    <source>
        <dbReference type="Proteomes" id="UP000316304"/>
    </source>
</evidence>
<dbReference type="PANTHER" id="PTHR42208">
    <property type="entry name" value="HEAVY METAL TRANSPORTER-RELATED"/>
    <property type="match status" value="1"/>
</dbReference>
<feature type="transmembrane region" description="Helical" evidence="2">
    <location>
        <begin position="74"/>
        <end position="95"/>
    </location>
</feature>
<feature type="transmembrane region" description="Helical" evidence="2">
    <location>
        <begin position="166"/>
        <end position="188"/>
    </location>
</feature>
<evidence type="ECO:0000256" key="2">
    <source>
        <dbReference type="SAM" id="Phobius"/>
    </source>
</evidence>
<dbReference type="Proteomes" id="UP000316304">
    <property type="component" value="Unassembled WGS sequence"/>
</dbReference>
<dbReference type="EMBL" id="SJPT01000005">
    <property type="protein sequence ID" value="TWU22213.1"/>
    <property type="molecule type" value="Genomic_DNA"/>
</dbReference>
<evidence type="ECO:0000259" key="3">
    <source>
        <dbReference type="Pfam" id="PF13386"/>
    </source>
</evidence>
<protein>
    <recommendedName>
        <fullName evidence="3">Urease accessory protein UreH-like transmembrane domain-containing protein</fullName>
    </recommendedName>
</protein>
<accession>A0A5C6CBS0</accession>
<sequence length="307" mass="31460">MLTLGIAVLVASLLGSLHCVGMCGPLALWVTGGGSSRTTVAAYHLGRLTTYWIAGAVAGVLGAAVSLGGDMVGFQSAAAKVAGTLLILVGVFRLAKLHPRFNRPLLQSGSGSGSFTVAAVLKRFKPLLDRQTAVSKAYLGGLITTWLPCGWLYLFVLVAAGTGGALPAMVVMFAFWIGTLPALTAMLVGVRSLTPKMRGVLPIVASLFLIVTGLYTVTGRAAVDVSSLVAPQLGAEITATSLVDLKDKPLPCCSPQASPDEQASPGESAVCACCASEDETPVVPAERSEPVVHSTAEISAVTRGDDP</sequence>
<dbReference type="OrthoDB" id="9800141at2"/>
<evidence type="ECO:0000256" key="1">
    <source>
        <dbReference type="SAM" id="MobiDB-lite"/>
    </source>
</evidence>
<proteinExistence type="predicted"/>
<organism evidence="4 5">
    <name type="scientific">Novipirellula galeiformis</name>
    <dbReference type="NCBI Taxonomy" id="2528004"/>
    <lineage>
        <taxon>Bacteria</taxon>
        <taxon>Pseudomonadati</taxon>
        <taxon>Planctomycetota</taxon>
        <taxon>Planctomycetia</taxon>
        <taxon>Pirellulales</taxon>
        <taxon>Pirellulaceae</taxon>
        <taxon>Novipirellula</taxon>
    </lineage>
</organism>
<dbReference type="InterPro" id="IPR039447">
    <property type="entry name" value="UreH-like_TM_dom"/>
</dbReference>
<gene>
    <name evidence="4" type="ORF">Pla52o_32680</name>
</gene>
<keyword evidence="2" id="KW-0812">Transmembrane</keyword>
<feature type="transmembrane region" description="Helical" evidence="2">
    <location>
        <begin position="200"/>
        <end position="218"/>
    </location>
</feature>
<comment type="caution">
    <text evidence="4">The sequence shown here is derived from an EMBL/GenBank/DDBJ whole genome shotgun (WGS) entry which is preliminary data.</text>
</comment>
<feature type="domain" description="Urease accessory protein UreH-like transmembrane" evidence="3">
    <location>
        <begin position="8"/>
        <end position="215"/>
    </location>
</feature>
<dbReference type="Pfam" id="PF13386">
    <property type="entry name" value="DsbD_2"/>
    <property type="match status" value="1"/>
</dbReference>
<feature type="transmembrane region" description="Helical" evidence="2">
    <location>
        <begin position="6"/>
        <end position="30"/>
    </location>
</feature>
<keyword evidence="5" id="KW-1185">Reference proteome</keyword>